<dbReference type="InterPro" id="IPR020509">
    <property type="entry name" value="Uncharacterised_YnzE"/>
</dbReference>
<evidence type="ECO:0008006" key="4">
    <source>
        <dbReference type="Google" id="ProtNLM"/>
    </source>
</evidence>
<protein>
    <recommendedName>
        <fullName evidence="4">DUF5367 domain-containing protein</fullName>
    </recommendedName>
</protein>
<keyword evidence="1" id="KW-0812">Transmembrane</keyword>
<dbReference type="AlphaFoldDB" id="A0AA48KR80"/>
<name>A0AA48KR80_9FLAO</name>
<proteinExistence type="predicted"/>
<feature type="transmembrane region" description="Helical" evidence="1">
    <location>
        <begin position="69"/>
        <end position="93"/>
    </location>
</feature>
<gene>
    <name evidence="2" type="ORF">MACH07_17030</name>
</gene>
<evidence type="ECO:0000256" key="1">
    <source>
        <dbReference type="SAM" id="Phobius"/>
    </source>
</evidence>
<accession>A0AA48KR80</accession>
<keyword evidence="1" id="KW-1133">Transmembrane helix</keyword>
<feature type="transmembrane region" description="Helical" evidence="1">
    <location>
        <begin position="38"/>
        <end position="57"/>
    </location>
</feature>
<reference evidence="2 3" key="1">
    <citation type="submission" date="2023-01" db="EMBL/GenBank/DDBJ databases">
        <title>Complete genome sequence of Muricauda aquimarina strain IFOP_LL357.</title>
        <authorList>
            <person name="Gajardo G."/>
            <person name="Ueki S."/>
            <person name="Maruyama F."/>
        </authorList>
    </citation>
    <scope>NUCLEOTIDE SEQUENCE [LARGE SCALE GENOMIC DNA]</scope>
    <source>
        <strain evidence="2 3">IFOP_LL357</strain>
    </source>
</reference>
<evidence type="ECO:0000313" key="2">
    <source>
        <dbReference type="EMBL" id="BDW92871.1"/>
    </source>
</evidence>
<organism evidence="2 3">
    <name type="scientific">Flagellimonas marinaquae</name>
    <dbReference type="NCBI Taxonomy" id="254955"/>
    <lineage>
        <taxon>Bacteria</taxon>
        <taxon>Pseudomonadati</taxon>
        <taxon>Bacteroidota</taxon>
        <taxon>Flavobacteriia</taxon>
        <taxon>Flavobacteriales</taxon>
        <taxon>Flavobacteriaceae</taxon>
        <taxon>Flagellimonas</taxon>
    </lineage>
</organism>
<sequence length="133" mass="14915">MKTIKALVLGFLVWIFGVVAFGSIYQLPILRDRYLQANIGLALLVPPLIWMAAKLYYERNGTMHGLKLGVLMLITSTVMDALVTVPIMIVPYGGSYASFFGSLDFWLIAFEFVAIATLYWWFNVRPTHTGSSC</sequence>
<keyword evidence="3" id="KW-1185">Reference proteome</keyword>
<dbReference type="Pfam" id="PF17329">
    <property type="entry name" value="DUF5367"/>
    <property type="match status" value="1"/>
</dbReference>
<keyword evidence="1" id="KW-0472">Membrane</keyword>
<dbReference type="RefSeq" id="WP_338193229.1">
    <property type="nucleotide sequence ID" value="NZ_AP027268.1"/>
</dbReference>
<dbReference type="Proteomes" id="UP001330184">
    <property type="component" value="Chromosome"/>
</dbReference>
<evidence type="ECO:0000313" key="3">
    <source>
        <dbReference type="Proteomes" id="UP001330184"/>
    </source>
</evidence>
<feature type="transmembrane region" description="Helical" evidence="1">
    <location>
        <begin position="105"/>
        <end position="122"/>
    </location>
</feature>
<dbReference type="EMBL" id="AP027268">
    <property type="protein sequence ID" value="BDW92871.1"/>
    <property type="molecule type" value="Genomic_DNA"/>
</dbReference>